<dbReference type="InterPro" id="IPR011333">
    <property type="entry name" value="SKP1/BTB/POZ_sf"/>
</dbReference>
<dbReference type="Pfam" id="PF00651">
    <property type="entry name" value="BTB"/>
    <property type="match status" value="1"/>
</dbReference>
<dbReference type="Proteomes" id="UP000018888">
    <property type="component" value="Unassembled WGS sequence"/>
</dbReference>
<dbReference type="AlphaFoldDB" id="A0A2P4PC02"/>
<keyword evidence="4" id="KW-1185">Reference proteome</keyword>
<dbReference type="CDD" id="cd18186">
    <property type="entry name" value="BTB_POZ_ZBTB_KLHL-like"/>
    <property type="match status" value="1"/>
</dbReference>
<dbReference type="Gene3D" id="1.25.40.420">
    <property type="match status" value="1"/>
</dbReference>
<dbReference type="InterPro" id="IPR006571">
    <property type="entry name" value="TLDc_dom"/>
</dbReference>
<dbReference type="PANTHER" id="PTHR46306">
    <property type="entry name" value="BTB/POZ DOMAIN-CONTAINING PROTEIN 9"/>
    <property type="match status" value="1"/>
</dbReference>
<gene>
    <name evidence="3" type="ORF">GLOIN_2v1882540</name>
</gene>
<dbReference type="PROSITE" id="PS50097">
    <property type="entry name" value="BTB"/>
    <property type="match status" value="1"/>
</dbReference>
<evidence type="ECO:0000313" key="3">
    <source>
        <dbReference type="EMBL" id="POG62900.1"/>
    </source>
</evidence>
<reference evidence="3 4" key="2">
    <citation type="journal article" date="2018" name="New Phytol.">
        <title>High intraspecific genome diversity in the model arbuscular mycorrhizal symbiont Rhizophagus irregularis.</title>
        <authorList>
            <person name="Chen E.C.H."/>
            <person name="Morin E."/>
            <person name="Beaudet D."/>
            <person name="Noel J."/>
            <person name="Yildirir G."/>
            <person name="Ndikumana S."/>
            <person name="Charron P."/>
            <person name="St-Onge C."/>
            <person name="Giorgi J."/>
            <person name="Kruger M."/>
            <person name="Marton T."/>
            <person name="Ropars J."/>
            <person name="Grigoriev I.V."/>
            <person name="Hainaut M."/>
            <person name="Henrissat B."/>
            <person name="Roux C."/>
            <person name="Martin F."/>
            <person name="Corradi N."/>
        </authorList>
    </citation>
    <scope>NUCLEOTIDE SEQUENCE [LARGE SCALE GENOMIC DNA]</scope>
    <source>
        <strain evidence="3 4">DAOM 197198</strain>
    </source>
</reference>
<evidence type="ECO:0000259" key="1">
    <source>
        <dbReference type="PROSITE" id="PS50097"/>
    </source>
</evidence>
<dbReference type="Pfam" id="PF07534">
    <property type="entry name" value="TLD"/>
    <property type="match status" value="1"/>
</dbReference>
<dbReference type="SMART" id="SM00225">
    <property type="entry name" value="BTB"/>
    <property type="match status" value="1"/>
</dbReference>
<comment type="caution">
    <text evidence="3">The sequence shown here is derived from an EMBL/GenBank/DDBJ whole genome shotgun (WGS) entry which is preliminary data.</text>
</comment>
<dbReference type="InterPro" id="IPR052407">
    <property type="entry name" value="BTB_POZ_domain_cont_9"/>
</dbReference>
<dbReference type="EMBL" id="AUPC02000284">
    <property type="protein sequence ID" value="POG62900.1"/>
    <property type="molecule type" value="Genomic_DNA"/>
</dbReference>
<feature type="domain" description="TLDc" evidence="2">
    <location>
        <begin position="295"/>
        <end position="474"/>
    </location>
</feature>
<dbReference type="SUPFAM" id="SSF54695">
    <property type="entry name" value="POZ domain"/>
    <property type="match status" value="1"/>
</dbReference>
<proteinExistence type="predicted"/>
<dbReference type="VEuPathDB" id="FungiDB:RhiirFUN_007825"/>
<dbReference type="InterPro" id="IPR000210">
    <property type="entry name" value="BTB/POZ_dom"/>
</dbReference>
<feature type="domain" description="BTB" evidence="1">
    <location>
        <begin position="23"/>
        <end position="95"/>
    </location>
</feature>
<protein>
    <recommendedName>
        <fullName evidence="5">Serine-enriched protein</fullName>
    </recommendedName>
</protein>
<dbReference type="PANTHER" id="PTHR46306:SF1">
    <property type="entry name" value="BTB_POZ DOMAIN-CONTAINING PROTEIN 9"/>
    <property type="match status" value="1"/>
</dbReference>
<dbReference type="GO" id="GO:0005737">
    <property type="term" value="C:cytoplasm"/>
    <property type="evidence" value="ECO:0007669"/>
    <property type="project" value="TreeGrafter"/>
</dbReference>
<sequence>MSAEFFSKLSQNYIELLKDDEYYDITIEVGEDPNVKIFRAHMNILCYRSSYFRRALASNKKKDNVLAHIKFPNISPEIFQIILRYIYGGILSLNEQKTSDFLKVLAAADELRLQELVDHLQKYLIENKSEWMEENFEFTQRISLQSNNFVELQQFCANFIAKSPEQIFKSLTSISEKFLISLIKRDDLQMKEIEVWEHVLKWGLAQNPTLVSDPNVWSDDDFKTMENTLQHCLPHVRLFSLSSKEFSQKVRPYKKLLNKQLYEDLLNSYLDSDREPTENISLPRSIEIDGIIDSKIVNLNIVSIISRWIDKIDVNYKISHLRELYLPYKFRLLIRGSRDGFTPRKFHTLCDNKHNTVTFIKVRESEEILGGYNPIIWMNSNSWGKTQNSFIFSFKNRNNFKDAILSIVKDTNNALNYHTEHGPCFGKELLIYTSEDSADIDFDKTICHEQKFYEKSIRKKGEFPLEDYETFLLINDCVTTRYDFYTYFKSTTIYAGHSEKEIVCLIDDDDLASVIWTQGFKALPIVVDACIRANLAIKHKTCIHITSANEATRHEFISSVFIAFLVMMVKWVCQEYKSSGSHGKGPVDWVIKIGDTIVVIEAKREDINQRVDWVIIKPANVPDSVIAQLKQCKPDCKINNTSSKLLEDRDLDAFLDEVQKKKEFVIPLNEENEKRPISVESE</sequence>
<name>A0A2P4PC02_RHIID</name>
<dbReference type="PROSITE" id="PS51886">
    <property type="entry name" value="TLDC"/>
    <property type="match status" value="1"/>
</dbReference>
<evidence type="ECO:0008006" key="5">
    <source>
        <dbReference type="Google" id="ProtNLM"/>
    </source>
</evidence>
<accession>A0A2P4PC02</accession>
<evidence type="ECO:0000259" key="2">
    <source>
        <dbReference type="PROSITE" id="PS51886"/>
    </source>
</evidence>
<dbReference type="SMART" id="SM00584">
    <property type="entry name" value="TLDc"/>
    <property type="match status" value="1"/>
</dbReference>
<reference evidence="3 4" key="1">
    <citation type="journal article" date="2013" name="Proc. Natl. Acad. Sci. U.S.A.">
        <title>Genome of an arbuscular mycorrhizal fungus provides insight into the oldest plant symbiosis.</title>
        <authorList>
            <person name="Tisserant E."/>
            <person name="Malbreil M."/>
            <person name="Kuo A."/>
            <person name="Kohler A."/>
            <person name="Symeonidi A."/>
            <person name="Balestrini R."/>
            <person name="Charron P."/>
            <person name="Duensing N."/>
            <person name="Frei Dit Frey N."/>
            <person name="Gianinazzi-Pearson V."/>
            <person name="Gilbert L.B."/>
            <person name="Handa Y."/>
            <person name="Herr J.R."/>
            <person name="Hijri M."/>
            <person name="Koul R."/>
            <person name="Kawaguchi M."/>
            <person name="Krajinski F."/>
            <person name="Lammers P.J."/>
            <person name="Masclaux F.G."/>
            <person name="Murat C."/>
            <person name="Morin E."/>
            <person name="Ndikumana S."/>
            <person name="Pagni M."/>
            <person name="Petitpierre D."/>
            <person name="Requena N."/>
            <person name="Rosikiewicz P."/>
            <person name="Riley R."/>
            <person name="Saito K."/>
            <person name="San Clemente H."/>
            <person name="Shapiro H."/>
            <person name="van Tuinen D."/>
            <person name="Becard G."/>
            <person name="Bonfante P."/>
            <person name="Paszkowski U."/>
            <person name="Shachar-Hill Y.Y."/>
            <person name="Tuskan G.A."/>
            <person name="Young P.W."/>
            <person name="Sanders I.R."/>
            <person name="Henrissat B."/>
            <person name="Rensing S.A."/>
            <person name="Grigoriev I.V."/>
            <person name="Corradi N."/>
            <person name="Roux C."/>
            <person name="Martin F."/>
        </authorList>
    </citation>
    <scope>NUCLEOTIDE SEQUENCE [LARGE SCALE GENOMIC DNA]</scope>
    <source>
        <strain evidence="3 4">DAOM 197198</strain>
    </source>
</reference>
<evidence type="ECO:0000313" key="4">
    <source>
        <dbReference type="Proteomes" id="UP000018888"/>
    </source>
</evidence>
<organism evidence="3 4">
    <name type="scientific">Rhizophagus irregularis (strain DAOM 181602 / DAOM 197198 / MUCL 43194)</name>
    <name type="common">Arbuscular mycorrhizal fungus</name>
    <name type="synonym">Glomus intraradices</name>
    <dbReference type="NCBI Taxonomy" id="747089"/>
    <lineage>
        <taxon>Eukaryota</taxon>
        <taxon>Fungi</taxon>
        <taxon>Fungi incertae sedis</taxon>
        <taxon>Mucoromycota</taxon>
        <taxon>Glomeromycotina</taxon>
        <taxon>Glomeromycetes</taxon>
        <taxon>Glomerales</taxon>
        <taxon>Glomeraceae</taxon>
        <taxon>Rhizophagus</taxon>
    </lineage>
</organism>
<dbReference type="Gene3D" id="3.30.710.10">
    <property type="entry name" value="Potassium Channel Kv1.1, Chain A"/>
    <property type="match status" value="1"/>
</dbReference>